<evidence type="ECO:0000313" key="3">
    <source>
        <dbReference type="Proteomes" id="UP000052943"/>
    </source>
</evidence>
<dbReference type="OrthoDB" id="94650at2759"/>
<gene>
    <name evidence="2" type="ORF">AM587_10003452</name>
</gene>
<feature type="region of interest" description="Disordered" evidence="1">
    <location>
        <begin position="1"/>
        <end position="22"/>
    </location>
</feature>
<reference evidence="2 3" key="1">
    <citation type="submission" date="2015-11" db="EMBL/GenBank/DDBJ databases">
        <title>Genomes and virulence difference between two physiological races of Phytophthora nicotianae.</title>
        <authorList>
            <person name="Liu H."/>
            <person name="Ma X."/>
            <person name="Yu H."/>
            <person name="Fang D."/>
            <person name="Li Y."/>
            <person name="Wang X."/>
            <person name="Wang W."/>
            <person name="Dong Y."/>
            <person name="Xiao B."/>
        </authorList>
    </citation>
    <scope>NUCLEOTIDE SEQUENCE [LARGE SCALE GENOMIC DNA]</scope>
    <source>
        <strain evidence="3">race 0</strain>
    </source>
</reference>
<protein>
    <submittedName>
        <fullName evidence="2">Uncharacterized protein</fullName>
    </submittedName>
</protein>
<dbReference type="AlphaFoldDB" id="A0A0W8CI52"/>
<accession>A0A0W8CI52</accession>
<proteinExistence type="predicted"/>
<evidence type="ECO:0000313" key="2">
    <source>
        <dbReference type="EMBL" id="KUF83675.1"/>
    </source>
</evidence>
<dbReference type="EMBL" id="LNFO01003137">
    <property type="protein sequence ID" value="KUF83675.1"/>
    <property type="molecule type" value="Genomic_DNA"/>
</dbReference>
<evidence type="ECO:0000256" key="1">
    <source>
        <dbReference type="SAM" id="MobiDB-lite"/>
    </source>
</evidence>
<organism evidence="2 3">
    <name type="scientific">Phytophthora nicotianae</name>
    <name type="common">Potato buckeye rot agent</name>
    <name type="synonym">Phytophthora parasitica</name>
    <dbReference type="NCBI Taxonomy" id="4792"/>
    <lineage>
        <taxon>Eukaryota</taxon>
        <taxon>Sar</taxon>
        <taxon>Stramenopiles</taxon>
        <taxon>Oomycota</taxon>
        <taxon>Peronosporomycetes</taxon>
        <taxon>Peronosporales</taxon>
        <taxon>Peronosporaceae</taxon>
        <taxon>Phytophthora</taxon>
    </lineage>
</organism>
<name>A0A0W8CI52_PHYNI</name>
<dbReference type="Proteomes" id="UP000052943">
    <property type="component" value="Unassembled WGS sequence"/>
</dbReference>
<sequence>MPSGEDTAALAAMPISNPSDRASRRSVTASKLLWSRGLELEELQLKLAKMQGLLGDLYELHEDIAAPLSEDMNEALQTATTGVELRHGVVEPFLKVLSTAISNHQV</sequence>
<comment type="caution">
    <text evidence="2">The sequence shown here is derived from an EMBL/GenBank/DDBJ whole genome shotgun (WGS) entry which is preliminary data.</text>
</comment>